<evidence type="ECO:0000256" key="1">
    <source>
        <dbReference type="ARBA" id="ARBA00002387"/>
    </source>
</evidence>
<dbReference type="InterPro" id="IPR002048">
    <property type="entry name" value="EF_hand_dom"/>
</dbReference>
<evidence type="ECO:0000313" key="8">
    <source>
        <dbReference type="Proteomes" id="UP001633002"/>
    </source>
</evidence>
<keyword evidence="5" id="KW-0106">Calcium</keyword>
<evidence type="ECO:0000313" key="7">
    <source>
        <dbReference type="EMBL" id="KAL3682566.1"/>
    </source>
</evidence>
<evidence type="ECO:0000259" key="6">
    <source>
        <dbReference type="PROSITE" id="PS50222"/>
    </source>
</evidence>
<comment type="similarity">
    <text evidence="2">Belongs to the calflagin family.</text>
</comment>
<feature type="domain" description="EF-hand" evidence="6">
    <location>
        <begin position="37"/>
        <end position="72"/>
    </location>
</feature>
<feature type="domain" description="EF-hand" evidence="6">
    <location>
        <begin position="117"/>
        <end position="152"/>
    </location>
</feature>
<comment type="caution">
    <text evidence="7">The sequence shown here is derived from an EMBL/GenBank/DDBJ whole genome shotgun (WGS) entry which is preliminary data.</text>
</comment>
<dbReference type="GO" id="GO:0046872">
    <property type="term" value="F:metal ion binding"/>
    <property type="evidence" value="ECO:0007669"/>
    <property type="project" value="UniProtKB-KW"/>
</dbReference>
<evidence type="ECO:0000256" key="2">
    <source>
        <dbReference type="ARBA" id="ARBA00005727"/>
    </source>
</evidence>
<dbReference type="PROSITE" id="PS00018">
    <property type="entry name" value="EF_HAND_1"/>
    <property type="match status" value="2"/>
</dbReference>
<dbReference type="SUPFAM" id="SSF47473">
    <property type="entry name" value="EF-hand"/>
    <property type="match status" value="1"/>
</dbReference>
<gene>
    <name evidence="7" type="ORF">R1sor_000588</name>
</gene>
<accession>A0ABD3GV87</accession>
<dbReference type="InterPro" id="IPR011992">
    <property type="entry name" value="EF-hand-dom_pair"/>
</dbReference>
<evidence type="ECO:0000256" key="4">
    <source>
        <dbReference type="ARBA" id="ARBA00022737"/>
    </source>
</evidence>
<keyword evidence="3" id="KW-0479">Metal-binding</keyword>
<dbReference type="EMBL" id="JBJQOH010000006">
    <property type="protein sequence ID" value="KAL3682566.1"/>
    <property type="molecule type" value="Genomic_DNA"/>
</dbReference>
<feature type="domain" description="EF-hand" evidence="6">
    <location>
        <begin position="154"/>
        <end position="189"/>
    </location>
</feature>
<dbReference type="Gene3D" id="1.10.238.10">
    <property type="entry name" value="EF-hand"/>
    <property type="match status" value="2"/>
</dbReference>
<evidence type="ECO:0000256" key="3">
    <source>
        <dbReference type="ARBA" id="ARBA00022723"/>
    </source>
</evidence>
<reference evidence="7 8" key="1">
    <citation type="submission" date="2024-09" db="EMBL/GenBank/DDBJ databases">
        <title>Chromosome-scale assembly of Riccia sorocarpa.</title>
        <authorList>
            <person name="Paukszto L."/>
        </authorList>
    </citation>
    <scope>NUCLEOTIDE SEQUENCE [LARGE SCALE GENOMIC DNA]</scope>
    <source>
        <strain evidence="7">LP-2024</strain>
        <tissue evidence="7">Aerial parts of the thallus</tissue>
    </source>
</reference>
<dbReference type="AlphaFoldDB" id="A0ABD3GV87"/>
<evidence type="ECO:0000256" key="5">
    <source>
        <dbReference type="ARBA" id="ARBA00022837"/>
    </source>
</evidence>
<name>A0ABD3GV87_9MARC</name>
<dbReference type="InterPro" id="IPR003299">
    <property type="entry name" value="Calflagin-bd"/>
</dbReference>
<organism evidence="7 8">
    <name type="scientific">Riccia sorocarpa</name>
    <dbReference type="NCBI Taxonomy" id="122646"/>
    <lineage>
        <taxon>Eukaryota</taxon>
        <taxon>Viridiplantae</taxon>
        <taxon>Streptophyta</taxon>
        <taxon>Embryophyta</taxon>
        <taxon>Marchantiophyta</taxon>
        <taxon>Marchantiopsida</taxon>
        <taxon>Marchantiidae</taxon>
        <taxon>Marchantiales</taxon>
        <taxon>Ricciaceae</taxon>
        <taxon>Riccia</taxon>
    </lineage>
</organism>
<dbReference type="PRINTS" id="PR01362">
    <property type="entry name" value="CALFLAGIN"/>
</dbReference>
<keyword evidence="4" id="KW-0677">Repeat</keyword>
<dbReference type="Proteomes" id="UP001633002">
    <property type="component" value="Unassembled WGS sequence"/>
</dbReference>
<dbReference type="Pfam" id="PF22592">
    <property type="entry name" value="FCaBP_EF-hand"/>
    <property type="match status" value="1"/>
</dbReference>
<keyword evidence="8" id="KW-1185">Reference proteome</keyword>
<dbReference type="InterPro" id="IPR054322">
    <property type="entry name" value="FCABP_EF-hand"/>
</dbReference>
<dbReference type="SMART" id="SM00054">
    <property type="entry name" value="EFh"/>
    <property type="match status" value="3"/>
</dbReference>
<comment type="function">
    <text evidence="1">May contribute to the rapid motility of the trypanosomes, playing a role either in flagellar structure or in calcium metabolism. Could alternate between a GDP-bound inactive form to a calcium/GTP-bound active form.</text>
</comment>
<sequence length="196" mass="22271">MTRIALAQAAVREVTQKNGEIDWKAIAAKLPSEKTAQDKAKRSKLFNEFDPNGNGFLSLAEVDRGICDVLQLEGLFQCKPAIMRAFQAAKGVAKSNSKLGDDYVERSEFRLLMVYLKQYFELYEMFNKVDTSDDRRVSLDEFKAAVPLLERWGLKIEDAEAEFEKVDANTGGSILFDEFADWALKAHLQLLERDEH</sequence>
<dbReference type="InterPro" id="IPR018247">
    <property type="entry name" value="EF_Hand_1_Ca_BS"/>
</dbReference>
<protein>
    <recommendedName>
        <fullName evidence="6">EF-hand domain-containing protein</fullName>
    </recommendedName>
</protein>
<dbReference type="PROSITE" id="PS50222">
    <property type="entry name" value="EF_HAND_2"/>
    <property type="match status" value="3"/>
</dbReference>
<proteinExistence type="inferred from homology"/>
<dbReference type="CDD" id="cd00051">
    <property type="entry name" value="EFh"/>
    <property type="match status" value="1"/>
</dbReference>